<dbReference type="Proteomes" id="UP000309872">
    <property type="component" value="Unassembled WGS sequence"/>
</dbReference>
<evidence type="ECO:0000313" key="1">
    <source>
        <dbReference type="EMBL" id="TJY68061.1"/>
    </source>
</evidence>
<reference evidence="1 2" key="1">
    <citation type="submission" date="2019-04" db="EMBL/GenBank/DDBJ databases">
        <title>Sphingobacterium olei sp. nov., isolated from oil-contaminated soil.</title>
        <authorList>
            <person name="Liu B."/>
        </authorList>
    </citation>
    <scope>NUCLEOTIDE SEQUENCE [LARGE SCALE GENOMIC DNA]</scope>
    <source>
        <strain evidence="1 2">Y3L14</strain>
    </source>
</reference>
<proteinExistence type="predicted"/>
<dbReference type="RefSeq" id="WP_136818930.1">
    <property type="nucleotide sequence ID" value="NZ_BMJX01000001.1"/>
</dbReference>
<evidence type="ECO:0000313" key="2">
    <source>
        <dbReference type="Proteomes" id="UP000309872"/>
    </source>
</evidence>
<organism evidence="1 2">
    <name type="scientific">Sphingobacterium alkalisoli</name>
    <dbReference type="NCBI Taxonomy" id="1874115"/>
    <lineage>
        <taxon>Bacteria</taxon>
        <taxon>Pseudomonadati</taxon>
        <taxon>Bacteroidota</taxon>
        <taxon>Sphingobacteriia</taxon>
        <taxon>Sphingobacteriales</taxon>
        <taxon>Sphingobacteriaceae</taxon>
        <taxon>Sphingobacterium</taxon>
    </lineage>
</organism>
<dbReference type="AlphaFoldDB" id="A0A4U0H8D5"/>
<sequence length="326" mass="35865">MKTLSTIKLLAVASLLFINISCKKEQETMRFAIPNAANFQSLRNKALHDLTQNKTFNSEDGIVFTSVKGTKVTIPAGCLEDLDGNPVSGEVQLSFVEIYDKGNMVVTNKPVMGRNQDGDLLPLVTGGEFDIQITQGTKILKSPCSYSVVVPANLTGDLDYGMVLWQGNINADGNLEWDTADKEAGQERGLRADEKTNSYNIWNGQFGWTNVDRFYSHTGPKTQIKVAVPNVYNNENSAVYLAYEDQPNLLAQLDTYNEAENFFSEHYGFVPVGIKLHVIFTSESNGSIVYAIREVTIADGSVVNISESDLNTTSQSQLITLINALN</sequence>
<protein>
    <submittedName>
        <fullName evidence="1">Uncharacterized protein</fullName>
    </submittedName>
</protein>
<keyword evidence="2" id="KW-1185">Reference proteome</keyword>
<name>A0A4U0H8D5_9SPHI</name>
<dbReference type="EMBL" id="SUKA01000001">
    <property type="protein sequence ID" value="TJY68061.1"/>
    <property type="molecule type" value="Genomic_DNA"/>
</dbReference>
<gene>
    <name evidence="1" type="ORF">FAZ19_02025</name>
</gene>
<comment type="caution">
    <text evidence="1">The sequence shown here is derived from an EMBL/GenBank/DDBJ whole genome shotgun (WGS) entry which is preliminary data.</text>
</comment>
<accession>A0A4U0H8D5</accession>
<dbReference type="OrthoDB" id="1488726at2"/>